<keyword evidence="6 7" id="KW-0472">Membrane</keyword>
<dbReference type="KEGG" id="bov:BOV_1218"/>
<dbReference type="GO" id="GO:0004252">
    <property type="term" value="F:serine-type endopeptidase activity"/>
    <property type="evidence" value="ECO:0007669"/>
    <property type="project" value="InterPro"/>
</dbReference>
<protein>
    <submittedName>
        <fullName evidence="9">Rhomboid family protein</fullName>
    </submittedName>
</protein>
<dbReference type="Proteomes" id="UP000006383">
    <property type="component" value="Chromosome I"/>
</dbReference>
<dbReference type="GO" id="GO:0016020">
    <property type="term" value="C:membrane"/>
    <property type="evidence" value="ECO:0007669"/>
    <property type="project" value="UniProtKB-SubCell"/>
</dbReference>
<feature type="transmembrane region" description="Helical" evidence="7">
    <location>
        <begin position="221"/>
        <end position="241"/>
    </location>
</feature>
<evidence type="ECO:0000256" key="5">
    <source>
        <dbReference type="ARBA" id="ARBA00022989"/>
    </source>
</evidence>
<dbReference type="EMBL" id="CP000708">
    <property type="protein sequence ID" value="ABQ60589.1"/>
    <property type="molecule type" value="Genomic_DNA"/>
</dbReference>
<evidence type="ECO:0000256" key="4">
    <source>
        <dbReference type="ARBA" id="ARBA00022801"/>
    </source>
</evidence>
<reference evidence="10" key="1">
    <citation type="journal article" date="2009" name="PLoS ONE">
        <title>Genome degradation in Brucella ovis corresponds with narrowing of its host range and tissue tropism.</title>
        <authorList>
            <person name="Tsolis R.M."/>
            <person name="Seshadri R."/>
            <person name="Santos R.L."/>
            <person name="Sangari F.J."/>
            <person name="Lobo J.M."/>
            <person name="de Jong M.F."/>
            <person name="Ren Q."/>
            <person name="Myers G."/>
            <person name="Brinkac L.M."/>
            <person name="Nelson W.C."/>
            <person name="Deboy R.T."/>
            <person name="Angiuoli S."/>
            <person name="Khouri H."/>
            <person name="Dimitrov G."/>
            <person name="Robinson J.R."/>
            <person name="Mulligan S."/>
            <person name="Walker R.L."/>
            <person name="Elzer P.E."/>
            <person name="Hassan K.A."/>
            <person name="Paulsen I.T."/>
        </authorList>
    </citation>
    <scope>NUCLEOTIDE SEQUENCE [LARGE SCALE GENOMIC DNA]</scope>
    <source>
        <strain evidence="10">ATCC 25840 / 63/290 / NCTC 10512</strain>
    </source>
</reference>
<evidence type="ECO:0000256" key="2">
    <source>
        <dbReference type="ARBA" id="ARBA00009045"/>
    </source>
</evidence>
<sequence>MLPKDKREQHFMSIPQPEMRGTGGREPIFNIPGVVIALIGLCVAVYVYQNYILSERQDFEFMMNFALIPARFSMASGFVDPAVIFTFISYSFMHGSFAHIAVNMIWLAAFGSPLAGRIGAVRMILFWVFTSVVAGLTHYALHPESLSPLVGASGAISGMMGAAARYGFRRVGYGRRSEFAGPVLPIGLTLTLKPVLIFVGVWFLINIVTGLYSTGGADFSSIAWEAHIGGFIAGFFGIPLMDRPRSYDAVLRR</sequence>
<dbReference type="InterPro" id="IPR022764">
    <property type="entry name" value="Peptidase_S54_rhomboid_dom"/>
</dbReference>
<accession>A0A0H3AMP1</accession>
<keyword evidence="5 7" id="KW-1133">Transmembrane helix</keyword>
<feature type="transmembrane region" description="Helical" evidence="7">
    <location>
        <begin position="96"/>
        <end position="116"/>
    </location>
</feature>
<dbReference type="InterPro" id="IPR035952">
    <property type="entry name" value="Rhomboid-like_sf"/>
</dbReference>
<evidence type="ECO:0000256" key="3">
    <source>
        <dbReference type="ARBA" id="ARBA00022692"/>
    </source>
</evidence>
<evidence type="ECO:0000259" key="8">
    <source>
        <dbReference type="Pfam" id="PF01694"/>
    </source>
</evidence>
<dbReference type="PhylomeDB" id="A0A0H3AMP1"/>
<feature type="transmembrane region" description="Helical" evidence="7">
    <location>
        <begin position="68"/>
        <end position="90"/>
    </location>
</feature>
<evidence type="ECO:0000256" key="6">
    <source>
        <dbReference type="ARBA" id="ARBA00023136"/>
    </source>
</evidence>
<feature type="domain" description="Peptidase S54 rhomboid" evidence="8">
    <location>
        <begin position="84"/>
        <end position="236"/>
    </location>
</feature>
<dbReference type="PANTHER" id="PTHR43731">
    <property type="entry name" value="RHOMBOID PROTEASE"/>
    <property type="match status" value="1"/>
</dbReference>
<comment type="subcellular location">
    <subcellularLocation>
        <location evidence="1">Membrane</location>
        <topology evidence="1">Multi-pass membrane protein</topology>
    </subcellularLocation>
</comment>
<feature type="transmembrane region" description="Helical" evidence="7">
    <location>
        <begin position="147"/>
        <end position="168"/>
    </location>
</feature>
<dbReference type="AlphaFoldDB" id="A0A0H3AMP1"/>
<keyword evidence="10" id="KW-1185">Reference proteome</keyword>
<keyword evidence="4" id="KW-0378">Hydrolase</keyword>
<comment type="similarity">
    <text evidence="2">Belongs to the peptidase S54 family.</text>
</comment>
<dbReference type="SUPFAM" id="SSF144091">
    <property type="entry name" value="Rhomboid-like"/>
    <property type="match status" value="1"/>
</dbReference>
<gene>
    <name evidence="9" type="ordered locus">BOV_1218</name>
</gene>
<dbReference type="Gene3D" id="1.20.1540.10">
    <property type="entry name" value="Rhomboid-like"/>
    <property type="match status" value="1"/>
</dbReference>
<dbReference type="HOGENOM" id="CLU_055068_5_0_5"/>
<proteinExistence type="inferred from homology"/>
<organism evidence="9 10">
    <name type="scientific">Brucella ovis (strain ATCC 25840 / 63/290 / NCTC 10512)</name>
    <dbReference type="NCBI Taxonomy" id="444178"/>
    <lineage>
        <taxon>Bacteria</taxon>
        <taxon>Pseudomonadati</taxon>
        <taxon>Pseudomonadota</taxon>
        <taxon>Alphaproteobacteria</taxon>
        <taxon>Hyphomicrobiales</taxon>
        <taxon>Brucellaceae</taxon>
        <taxon>Brucella/Ochrobactrum group</taxon>
        <taxon>Brucella</taxon>
    </lineage>
</organism>
<evidence type="ECO:0000313" key="10">
    <source>
        <dbReference type="Proteomes" id="UP000006383"/>
    </source>
</evidence>
<name>A0A0H3AMP1_BRUO2</name>
<feature type="transmembrane region" description="Helical" evidence="7">
    <location>
        <begin position="28"/>
        <end position="48"/>
    </location>
</feature>
<dbReference type="InterPro" id="IPR050925">
    <property type="entry name" value="Rhomboid_protease_S54"/>
</dbReference>
<evidence type="ECO:0000256" key="1">
    <source>
        <dbReference type="ARBA" id="ARBA00004141"/>
    </source>
</evidence>
<dbReference type="PANTHER" id="PTHR43731:SF14">
    <property type="entry name" value="PRESENILIN-ASSOCIATED RHOMBOID-LIKE PROTEIN, MITOCHONDRIAL"/>
    <property type="match status" value="1"/>
</dbReference>
<keyword evidence="3 7" id="KW-0812">Transmembrane</keyword>
<evidence type="ECO:0000256" key="7">
    <source>
        <dbReference type="SAM" id="Phobius"/>
    </source>
</evidence>
<evidence type="ECO:0000313" key="9">
    <source>
        <dbReference type="EMBL" id="ABQ60589.1"/>
    </source>
</evidence>
<feature type="transmembrane region" description="Helical" evidence="7">
    <location>
        <begin position="123"/>
        <end position="141"/>
    </location>
</feature>
<dbReference type="Pfam" id="PF01694">
    <property type="entry name" value="Rhomboid"/>
    <property type="match status" value="1"/>
</dbReference>